<evidence type="ECO:0000313" key="3">
    <source>
        <dbReference type="EMBL" id="EPD29443.1"/>
    </source>
</evidence>
<evidence type="ECO:0000313" key="4">
    <source>
        <dbReference type="Proteomes" id="UP000014387"/>
    </source>
</evidence>
<sequence>MKTGKILVSTLLAAALVLGFGSMAFHYLTKSQKSCAEANKQHAATVKQYEIEAAKARELLNFFNDENTFGYSTSDEAATPLQATRDALNKTPSTAGNCSSDADAKTISDTARETEEATKILSESVQQLTEGVLTHAAPLISEKDGEHRAAITKALASAKSSLAKANSSGGYGKVEGSLSLLMEAQRLVDSPPETPEVPNELNSLDDLRAANAALDRMSEIRSNAEHYSAALKGSVDKYSDELEKKKEEQKKADEAKKRREEEERRSACNDIVVVGKQCSNGAEIHYLASNGWDTNSAIQDAQSEGCASITPDSNPCDN</sequence>
<dbReference type="AlphaFoldDB" id="A0A9W5RD59"/>
<organism evidence="3 4">
    <name type="scientific">Gleimia europaea ACS-120-V-Col10b</name>
    <dbReference type="NCBI Taxonomy" id="883069"/>
    <lineage>
        <taxon>Bacteria</taxon>
        <taxon>Bacillati</taxon>
        <taxon>Actinomycetota</taxon>
        <taxon>Actinomycetes</taxon>
        <taxon>Actinomycetales</taxon>
        <taxon>Actinomycetaceae</taxon>
        <taxon>Gleimia</taxon>
    </lineage>
</organism>
<proteinExistence type="predicted"/>
<evidence type="ECO:0000256" key="1">
    <source>
        <dbReference type="SAM" id="Coils"/>
    </source>
</evidence>
<reference evidence="3 4" key="1">
    <citation type="submission" date="2013-05" db="EMBL/GenBank/DDBJ databases">
        <title>The Genome Sequence of Actinomyces europaeus ACS-120-V-COL10B.</title>
        <authorList>
            <consortium name="The Broad Institute Genomics Platform"/>
            <person name="Earl A."/>
            <person name="Ward D."/>
            <person name="Feldgarden M."/>
            <person name="Gevers D."/>
            <person name="Saerens B."/>
            <person name="Vaneechoutte M."/>
            <person name="Walker B."/>
            <person name="Young S."/>
            <person name="Zeng Q."/>
            <person name="Gargeya S."/>
            <person name="Fitzgerald M."/>
            <person name="Haas B."/>
            <person name="Abouelleil A."/>
            <person name="Allen A.W."/>
            <person name="Alvarado L."/>
            <person name="Arachchi H.M."/>
            <person name="Berlin A.M."/>
            <person name="Chapman S.B."/>
            <person name="Gainer-Dewar J."/>
            <person name="Goldberg J."/>
            <person name="Griggs A."/>
            <person name="Gujja S."/>
            <person name="Hansen M."/>
            <person name="Howarth C."/>
            <person name="Imamovic A."/>
            <person name="Ireland A."/>
            <person name="Larimer J."/>
            <person name="McCowan C."/>
            <person name="Murphy C."/>
            <person name="Pearson M."/>
            <person name="Poon T.W."/>
            <person name="Priest M."/>
            <person name="Roberts A."/>
            <person name="Saif S."/>
            <person name="Shea T."/>
            <person name="Sisk P."/>
            <person name="Sykes S."/>
            <person name="Wortman J."/>
            <person name="Nusbaum C."/>
            <person name="Birren B."/>
        </authorList>
    </citation>
    <scope>NUCLEOTIDE SEQUENCE [LARGE SCALE GENOMIC DNA]</scope>
    <source>
        <strain evidence="3 4">ACS-120-V-Col10b</strain>
    </source>
</reference>
<accession>A0A9W5RD59</accession>
<feature type="coiled-coil region" evidence="1">
    <location>
        <begin position="39"/>
        <end position="66"/>
    </location>
</feature>
<comment type="caution">
    <text evidence="3">The sequence shown here is derived from an EMBL/GenBank/DDBJ whole genome shotgun (WGS) entry which is preliminary data.</text>
</comment>
<evidence type="ECO:0000256" key="2">
    <source>
        <dbReference type="SAM" id="MobiDB-lite"/>
    </source>
</evidence>
<feature type="region of interest" description="Disordered" evidence="2">
    <location>
        <begin position="242"/>
        <end position="266"/>
    </location>
</feature>
<dbReference type="OrthoDB" id="3266208at2"/>
<keyword evidence="1" id="KW-0175">Coiled coil</keyword>
<dbReference type="RefSeq" id="WP_016444904.1">
    <property type="nucleotide sequence ID" value="NZ_KE150267.1"/>
</dbReference>
<dbReference type="EMBL" id="AGWN01000003">
    <property type="protein sequence ID" value="EPD29443.1"/>
    <property type="molecule type" value="Genomic_DNA"/>
</dbReference>
<protein>
    <submittedName>
        <fullName evidence="3">Uncharacterized protein</fullName>
    </submittedName>
</protein>
<dbReference type="Proteomes" id="UP000014387">
    <property type="component" value="Unassembled WGS sequence"/>
</dbReference>
<keyword evidence="4" id="KW-1185">Reference proteome</keyword>
<gene>
    <name evidence="3" type="ORF">HMPREF9238_01579</name>
</gene>
<name>A0A9W5RD59_9ACTO</name>